<evidence type="ECO:0000313" key="4">
    <source>
        <dbReference type="Proteomes" id="UP000620366"/>
    </source>
</evidence>
<dbReference type="InterPro" id="IPR032696">
    <property type="entry name" value="SQ_cyclase_C"/>
</dbReference>
<dbReference type="Pfam" id="PF13243">
    <property type="entry name" value="SQHop_cyclase_C"/>
    <property type="match status" value="1"/>
</dbReference>
<dbReference type="AlphaFoldDB" id="A0A926DBQ2"/>
<feature type="domain" description="Squalene cyclase C-terminal" evidence="2">
    <location>
        <begin position="158"/>
        <end position="265"/>
    </location>
</feature>
<keyword evidence="4" id="KW-1185">Reference proteome</keyword>
<accession>A0A926DBQ2</accession>
<evidence type="ECO:0000313" key="3">
    <source>
        <dbReference type="EMBL" id="MBC8535291.1"/>
    </source>
</evidence>
<dbReference type="CDD" id="cd00688">
    <property type="entry name" value="ISOPREN_C2_like"/>
    <property type="match status" value="1"/>
</dbReference>
<dbReference type="Gene3D" id="1.50.10.20">
    <property type="match status" value="1"/>
</dbReference>
<feature type="signal peptide" evidence="1">
    <location>
        <begin position="1"/>
        <end position="25"/>
    </location>
</feature>
<dbReference type="EMBL" id="JACRSP010000001">
    <property type="protein sequence ID" value="MBC8535291.1"/>
    <property type="molecule type" value="Genomic_DNA"/>
</dbReference>
<gene>
    <name evidence="3" type="ORF">H8695_01080</name>
</gene>
<comment type="caution">
    <text evidence="3">The sequence shown here is derived from an EMBL/GenBank/DDBJ whole genome shotgun (WGS) entry which is preliminary data.</text>
</comment>
<sequence length="289" mass="31305">MKKRTTALFCVVILIVAALSGCASKKGVLDFYKQNPPDHWWEIAAITASGGEVDHDAALTIIRKIKLDEGVSNLVGAAYALEAIGEDPHTALGVDLPQEIANAQQADGGFGYLNETVYAVLALEHFSQSYNRTAALDAILEKQLDSGAFCFSPEWGESVDVTGMALSALSLYDDDRARQAVEEAVAYLDEVQLEDGGFAEMGLENATTLATVITGLQDCGVDLSEKRWNKIVDELISYQLEDGGFKNEPQDKQANRMTTYQALTALDAVTAEKSFFVRGAVPAEQNEKK</sequence>
<dbReference type="RefSeq" id="WP_249298928.1">
    <property type="nucleotide sequence ID" value="NZ_JACRSP010000001.1"/>
</dbReference>
<name>A0A926DBQ2_9FIRM</name>
<feature type="chain" id="PRO_5037502923" evidence="1">
    <location>
        <begin position="26"/>
        <end position="289"/>
    </location>
</feature>
<evidence type="ECO:0000256" key="1">
    <source>
        <dbReference type="SAM" id="SignalP"/>
    </source>
</evidence>
<organism evidence="3 4">
    <name type="scientific">Feifania hominis</name>
    <dbReference type="NCBI Taxonomy" id="2763660"/>
    <lineage>
        <taxon>Bacteria</taxon>
        <taxon>Bacillati</taxon>
        <taxon>Bacillota</taxon>
        <taxon>Clostridia</taxon>
        <taxon>Eubacteriales</taxon>
        <taxon>Feifaniaceae</taxon>
        <taxon>Feifania</taxon>
    </lineage>
</organism>
<dbReference type="Proteomes" id="UP000620366">
    <property type="component" value="Unassembled WGS sequence"/>
</dbReference>
<protein>
    <submittedName>
        <fullName evidence="3">Terpene cyclase/mutase family protein</fullName>
    </submittedName>
</protein>
<reference evidence="3" key="1">
    <citation type="submission" date="2020-08" db="EMBL/GenBank/DDBJ databases">
        <title>Genome public.</title>
        <authorList>
            <person name="Liu C."/>
            <person name="Sun Q."/>
        </authorList>
    </citation>
    <scope>NUCLEOTIDE SEQUENCE</scope>
    <source>
        <strain evidence="3">BX7</strain>
    </source>
</reference>
<proteinExistence type="predicted"/>
<dbReference type="PROSITE" id="PS51257">
    <property type="entry name" value="PROKAR_LIPOPROTEIN"/>
    <property type="match status" value="1"/>
</dbReference>
<evidence type="ECO:0000259" key="2">
    <source>
        <dbReference type="Pfam" id="PF13243"/>
    </source>
</evidence>
<dbReference type="InterPro" id="IPR008930">
    <property type="entry name" value="Terpenoid_cyclase/PrenylTrfase"/>
</dbReference>
<dbReference type="SUPFAM" id="SSF48239">
    <property type="entry name" value="Terpenoid cyclases/Protein prenyltransferases"/>
    <property type="match status" value="1"/>
</dbReference>
<keyword evidence="1" id="KW-0732">Signal</keyword>